<evidence type="ECO:0000313" key="5">
    <source>
        <dbReference type="Proteomes" id="UP000515922"/>
    </source>
</evidence>
<evidence type="ECO:0000313" key="4">
    <source>
        <dbReference type="EMBL" id="QMP84325.1"/>
    </source>
</evidence>
<keyword evidence="5" id="KW-1185">Reference proteome</keyword>
<evidence type="ECO:0000256" key="1">
    <source>
        <dbReference type="ARBA" id="ARBA00022723"/>
    </source>
</evidence>
<organism evidence="4 5">
    <name type="scientific">Streptomyces phage Coruscant</name>
    <dbReference type="NCBI Taxonomy" id="2739834"/>
    <lineage>
        <taxon>Viruses</taxon>
        <taxon>Duplodnaviria</taxon>
        <taxon>Heunggongvirae</taxon>
        <taxon>Uroviricota</taxon>
        <taxon>Caudoviricetes</taxon>
        <taxon>Stanwilliamsviridae</taxon>
        <taxon>Boydwoodruffvirinae</taxon>
        <taxon>Coruscantvirus</taxon>
        <taxon>Coruscantvirus coruscant</taxon>
    </lineage>
</organism>
<dbReference type="InterPro" id="IPR016192">
    <property type="entry name" value="APOBEC/CMP_deaminase_Zn-bd"/>
</dbReference>
<dbReference type="Proteomes" id="UP000515922">
    <property type="component" value="Segment"/>
</dbReference>
<evidence type="ECO:0000259" key="3">
    <source>
        <dbReference type="PROSITE" id="PS51747"/>
    </source>
</evidence>
<dbReference type="PROSITE" id="PS51747">
    <property type="entry name" value="CYT_DCMP_DEAMINASES_2"/>
    <property type="match status" value="1"/>
</dbReference>
<reference evidence="4 5" key="1">
    <citation type="submission" date="2020-07" db="EMBL/GenBank/DDBJ databases">
        <title>Streptomyces phage Genome sequencing and assembly.</title>
        <authorList>
            <person name="Sharma V."/>
            <person name="Hardy A."/>
            <person name="Frunzke J."/>
        </authorList>
    </citation>
    <scope>NUCLEOTIDE SEQUENCE [LARGE SCALE GENOMIC DNA]</scope>
</reference>
<dbReference type="InterPro" id="IPR002125">
    <property type="entry name" value="CMP_dCMP_dom"/>
</dbReference>
<dbReference type="PROSITE" id="PS00903">
    <property type="entry name" value="CYT_DCMP_DEAMINASES_1"/>
    <property type="match status" value="1"/>
</dbReference>
<keyword evidence="1" id="KW-0479">Metal-binding</keyword>
<dbReference type="SUPFAM" id="SSF53927">
    <property type="entry name" value="Cytidine deaminase-like"/>
    <property type="match status" value="1"/>
</dbReference>
<accession>A0A7G4AWD5</accession>
<dbReference type="InterPro" id="IPR016193">
    <property type="entry name" value="Cytidine_deaminase-like"/>
</dbReference>
<dbReference type="Pfam" id="PF00383">
    <property type="entry name" value="dCMP_cyt_deam_1"/>
    <property type="match status" value="1"/>
</dbReference>
<name>A0A7G4AWD5_9CAUD</name>
<protein>
    <submittedName>
        <fullName evidence="4">Deoxycytidylate deaminase</fullName>
    </submittedName>
</protein>
<feature type="domain" description="CMP/dCMP-type deaminase" evidence="3">
    <location>
        <begin position="1"/>
        <end position="104"/>
    </location>
</feature>
<dbReference type="GO" id="GO:0008270">
    <property type="term" value="F:zinc ion binding"/>
    <property type="evidence" value="ECO:0007669"/>
    <property type="project" value="InterPro"/>
</dbReference>
<keyword evidence="2" id="KW-0862">Zinc</keyword>
<dbReference type="GO" id="GO:0016787">
    <property type="term" value="F:hydrolase activity"/>
    <property type="evidence" value="ECO:0007669"/>
    <property type="project" value="InterPro"/>
</dbReference>
<evidence type="ECO:0000256" key="2">
    <source>
        <dbReference type="ARBA" id="ARBA00022833"/>
    </source>
</evidence>
<dbReference type="Gene3D" id="3.40.140.10">
    <property type="entry name" value="Cytidine Deaminase, domain 2"/>
    <property type="match status" value="1"/>
</dbReference>
<gene>
    <name evidence="4" type="ORF">HUN41_00236</name>
</gene>
<dbReference type="EMBL" id="MT711976">
    <property type="protein sequence ID" value="QMP84325.1"/>
    <property type="molecule type" value="Genomic_DNA"/>
</dbReference>
<proteinExistence type="predicted"/>
<sequence length="104" mass="11425">MTLSLKSNMKQQHGAVLVKSGRVISVGWNVLKNDPNNVSEEHLERYCSVHAEAMAIARASVPAGATIYIARNKKGQERFSKPCRGCERAIVKAGISRVVYTIDL</sequence>